<name>A0A1W1WPI9_SULTA</name>
<organism evidence="1 2">
    <name type="scientific">Sulfobacillus thermosulfidooxidans (strain DSM 9293 / VKM B-1269 / AT-1)</name>
    <dbReference type="NCBI Taxonomy" id="929705"/>
    <lineage>
        <taxon>Bacteria</taxon>
        <taxon>Bacillati</taxon>
        <taxon>Bacillota</taxon>
        <taxon>Clostridia</taxon>
        <taxon>Eubacteriales</taxon>
        <taxon>Clostridiales Family XVII. Incertae Sedis</taxon>
        <taxon>Sulfobacillus</taxon>
    </lineage>
</organism>
<sequence length="263" mass="30075">MSTNGFVGIGTPTQWTACYNHSDSYPTGLGREVWQNLQDFRTRDHTLDRFVETLLHATDWRDVRTQGVCPYCGHVRPYPHTLGGVLALWDYQQRLTEPETFSAEITAALNTLALNQILTGYPDPYGHYHQHDPERSDDDDAAITPDTCDWLFMEWGYLIDPTQNLFHVFVGCIRTPLTYTVDIYRPNGSREIWADKPRYTGVLAGSYDITGPEPIWPLVDRMGRTLRTQLAAEFAANPDHLLLDAVRAQPSREVWDQRDPTSF</sequence>
<dbReference type="RefSeq" id="WP_084662195.1">
    <property type="nucleotide sequence ID" value="NZ_FWWY01000002.1"/>
</dbReference>
<evidence type="ECO:0000313" key="2">
    <source>
        <dbReference type="Proteomes" id="UP000192660"/>
    </source>
</evidence>
<proteinExistence type="predicted"/>
<accession>A0A1W1WPI9</accession>
<keyword evidence="2" id="KW-1185">Reference proteome</keyword>
<dbReference type="EMBL" id="FWWY01000002">
    <property type="protein sequence ID" value="SMC08146.1"/>
    <property type="molecule type" value="Genomic_DNA"/>
</dbReference>
<protein>
    <submittedName>
        <fullName evidence="1">Uncharacterized protein</fullName>
    </submittedName>
</protein>
<evidence type="ECO:0000313" key="1">
    <source>
        <dbReference type="EMBL" id="SMC08146.1"/>
    </source>
</evidence>
<dbReference type="Proteomes" id="UP000192660">
    <property type="component" value="Unassembled WGS sequence"/>
</dbReference>
<dbReference type="OrthoDB" id="281660at2"/>
<dbReference type="AlphaFoldDB" id="A0A1W1WPI9"/>
<reference evidence="2" key="1">
    <citation type="submission" date="2017-04" db="EMBL/GenBank/DDBJ databases">
        <authorList>
            <person name="Varghese N."/>
            <person name="Submissions S."/>
        </authorList>
    </citation>
    <scope>NUCLEOTIDE SEQUENCE [LARGE SCALE GENOMIC DNA]</scope>
    <source>
        <strain evidence="2">DSM 9293</strain>
    </source>
</reference>
<gene>
    <name evidence="1" type="ORF">SAMN00768000_3683</name>
</gene>